<protein>
    <submittedName>
        <fullName evidence="1">SDR family oxidoreductase</fullName>
    </submittedName>
</protein>
<sequence length="221" mass="23238">MSNTVVITGANRGIGLSFAQLYLARGYTVYAACRSASAELSGSGAKVIEGVDVGTDAGVKKLDDALQGVSIDLLINNAGILHNESLGQLNLDTIRAQFETNTLAPLRITDKLSDRLADNAKVALITSRMGSITDNTSGGRYGYRMSKAALNAAGMSLACDLKPRGIAVAILHPGLVGTEMIGGHGDITPDQAAERLVARIDELNLDNSGTFWHSNGQQLPW</sequence>
<dbReference type="Gene3D" id="3.40.50.720">
    <property type="entry name" value="NAD(P)-binding Rossmann-like Domain"/>
    <property type="match status" value="1"/>
</dbReference>
<dbReference type="CDD" id="cd05325">
    <property type="entry name" value="carb_red_sniffer_like_SDR_c"/>
    <property type="match status" value="1"/>
</dbReference>
<dbReference type="EMBL" id="JBHRTL010000031">
    <property type="protein sequence ID" value="MFC3156557.1"/>
    <property type="molecule type" value="Genomic_DNA"/>
</dbReference>
<dbReference type="RefSeq" id="WP_382417831.1">
    <property type="nucleotide sequence ID" value="NZ_AP031500.1"/>
</dbReference>
<dbReference type="PRINTS" id="PR00081">
    <property type="entry name" value="GDHRDH"/>
</dbReference>
<organism evidence="1 2">
    <name type="scientific">Gilvimarinus japonicus</name>
    <dbReference type="NCBI Taxonomy" id="1796469"/>
    <lineage>
        <taxon>Bacteria</taxon>
        <taxon>Pseudomonadati</taxon>
        <taxon>Pseudomonadota</taxon>
        <taxon>Gammaproteobacteria</taxon>
        <taxon>Cellvibrionales</taxon>
        <taxon>Cellvibrionaceae</taxon>
        <taxon>Gilvimarinus</taxon>
    </lineage>
</organism>
<dbReference type="PANTHER" id="PTHR45458:SF1">
    <property type="entry name" value="SHORT CHAIN DEHYDROGENASE"/>
    <property type="match status" value="1"/>
</dbReference>
<evidence type="ECO:0000313" key="1">
    <source>
        <dbReference type="EMBL" id="MFC3156557.1"/>
    </source>
</evidence>
<evidence type="ECO:0000313" key="2">
    <source>
        <dbReference type="Proteomes" id="UP001595548"/>
    </source>
</evidence>
<dbReference type="SUPFAM" id="SSF51735">
    <property type="entry name" value="NAD(P)-binding Rossmann-fold domains"/>
    <property type="match status" value="1"/>
</dbReference>
<dbReference type="Proteomes" id="UP001595548">
    <property type="component" value="Unassembled WGS sequence"/>
</dbReference>
<reference evidence="2" key="1">
    <citation type="journal article" date="2019" name="Int. J. Syst. Evol. Microbiol.">
        <title>The Global Catalogue of Microorganisms (GCM) 10K type strain sequencing project: providing services to taxonomists for standard genome sequencing and annotation.</title>
        <authorList>
            <consortium name="The Broad Institute Genomics Platform"/>
            <consortium name="The Broad Institute Genome Sequencing Center for Infectious Disease"/>
            <person name="Wu L."/>
            <person name="Ma J."/>
        </authorList>
    </citation>
    <scope>NUCLEOTIDE SEQUENCE [LARGE SCALE GENOMIC DNA]</scope>
    <source>
        <strain evidence="2">KCTC 52141</strain>
    </source>
</reference>
<comment type="caution">
    <text evidence="1">The sequence shown here is derived from an EMBL/GenBank/DDBJ whole genome shotgun (WGS) entry which is preliminary data.</text>
</comment>
<proteinExistence type="predicted"/>
<keyword evidence="2" id="KW-1185">Reference proteome</keyword>
<accession>A0ABV7HRY3</accession>
<name>A0ABV7HRY3_9GAMM</name>
<dbReference type="InterPro" id="IPR002347">
    <property type="entry name" value="SDR_fam"/>
</dbReference>
<dbReference type="InterPro" id="IPR036291">
    <property type="entry name" value="NAD(P)-bd_dom_sf"/>
</dbReference>
<dbReference type="PANTHER" id="PTHR45458">
    <property type="entry name" value="SHORT-CHAIN DEHYDROGENASE/REDUCTASE SDR"/>
    <property type="match status" value="1"/>
</dbReference>
<dbReference type="InterPro" id="IPR052184">
    <property type="entry name" value="SDR_enzymes"/>
</dbReference>
<dbReference type="Pfam" id="PF00106">
    <property type="entry name" value="adh_short"/>
    <property type="match status" value="1"/>
</dbReference>
<gene>
    <name evidence="1" type="ORF">ACFOEB_15195</name>
</gene>